<evidence type="ECO:0000313" key="2">
    <source>
        <dbReference type="Proteomes" id="UP000603434"/>
    </source>
</evidence>
<evidence type="ECO:0000313" key="1">
    <source>
        <dbReference type="EMBL" id="MBC8359843.1"/>
    </source>
</evidence>
<dbReference type="AlphaFoldDB" id="A0A8J6TKS3"/>
<dbReference type="Proteomes" id="UP000603434">
    <property type="component" value="Unassembled WGS sequence"/>
</dbReference>
<proteinExistence type="predicted"/>
<dbReference type="EMBL" id="JACNJH010000023">
    <property type="protein sequence ID" value="MBC8359843.1"/>
    <property type="molecule type" value="Genomic_DNA"/>
</dbReference>
<accession>A0A8J6TKS3</accession>
<reference evidence="1 2" key="1">
    <citation type="submission" date="2020-08" db="EMBL/GenBank/DDBJ databases">
        <title>Bridging the membrane lipid divide: bacteria of the FCB group superphylum have the potential to synthesize archaeal ether lipids.</title>
        <authorList>
            <person name="Villanueva L."/>
            <person name="Von Meijenfeldt F.A.B."/>
            <person name="Westbye A.B."/>
            <person name="Yadav S."/>
            <person name="Hopmans E.C."/>
            <person name="Dutilh B.E."/>
            <person name="Sinninghe Damste J.S."/>
        </authorList>
    </citation>
    <scope>NUCLEOTIDE SEQUENCE [LARGE SCALE GENOMIC DNA]</scope>
    <source>
        <strain evidence="1">NIOZ-UU30</strain>
    </source>
</reference>
<dbReference type="Gene3D" id="3.10.20.860">
    <property type="match status" value="1"/>
</dbReference>
<sequence length="193" mass="22178">MKCALCNGRLINKFESIEFNSKSIGKMLVPELKFTECQDCKDKIFTPEEFDKAIDFIDKKEKEAISNLPIKDFITANEAAEMLGITKQAFSKNYKIKRGLIYSVKIGGKKYYHKKSVELFKEKNNGKFLISRQELYINYGEEIVRKVQKTIYTKTLIVGTPKTSDISIESNVPSSGWRFLHQTGKKGLKNAYH</sequence>
<organism evidence="1 2">
    <name type="scientific">Candidatus Desulfatibia profunda</name>
    <dbReference type="NCBI Taxonomy" id="2841695"/>
    <lineage>
        <taxon>Bacteria</taxon>
        <taxon>Pseudomonadati</taxon>
        <taxon>Thermodesulfobacteriota</taxon>
        <taxon>Desulfobacteria</taxon>
        <taxon>Desulfobacterales</taxon>
        <taxon>Desulfobacterales incertae sedis</taxon>
        <taxon>Candidatus Desulfatibia</taxon>
    </lineage>
</organism>
<gene>
    <name evidence="1" type="ORF">H8E23_00400</name>
</gene>
<protein>
    <submittedName>
        <fullName evidence="1">Helix-turn-helix domain-containing protein</fullName>
    </submittedName>
</protein>
<name>A0A8J6TKS3_9BACT</name>
<comment type="caution">
    <text evidence="1">The sequence shown here is derived from an EMBL/GenBank/DDBJ whole genome shotgun (WGS) entry which is preliminary data.</text>
</comment>